<name>A0AAW3FET2_9BACT</name>
<reference evidence="2 3" key="1">
    <citation type="submission" date="2014-07" db="EMBL/GenBank/DDBJ databases">
        <authorList>
            <person name="McCorrison J."/>
            <person name="Sanka R."/>
            <person name="Torralba M."/>
            <person name="Gillis M."/>
            <person name="Haft D.H."/>
            <person name="Methe B."/>
            <person name="Sutton G."/>
            <person name="Nelson K.E."/>
        </authorList>
    </citation>
    <scope>NUCLEOTIDE SEQUENCE [LARGE SCALE GENOMIC DNA]</scope>
    <source>
        <strain evidence="2 3">DNF00424</strain>
    </source>
</reference>
<feature type="transmembrane region" description="Helical" evidence="1">
    <location>
        <begin position="29"/>
        <end position="50"/>
    </location>
</feature>
<dbReference type="AlphaFoldDB" id="A0AAW3FET2"/>
<sequence>MEGNRSPILILPEPTVTDRREVMREGRQIRVWFGMIHKWIGVGSIINYILQKFIFHLLSLLTLCANMFITTMLYGFVG</sequence>
<proteinExistence type="predicted"/>
<dbReference type="EMBL" id="JRNJ01000071">
    <property type="protein sequence ID" value="KGF25857.1"/>
    <property type="molecule type" value="Genomic_DNA"/>
</dbReference>
<feature type="transmembrane region" description="Helical" evidence="1">
    <location>
        <begin position="56"/>
        <end position="77"/>
    </location>
</feature>
<dbReference type="Proteomes" id="UP000029533">
    <property type="component" value="Unassembled WGS sequence"/>
</dbReference>
<organism evidence="2 3">
    <name type="scientific">Prevotella histicola JCM 15637 = DNF00424</name>
    <dbReference type="NCBI Taxonomy" id="1236504"/>
    <lineage>
        <taxon>Bacteria</taxon>
        <taxon>Pseudomonadati</taxon>
        <taxon>Bacteroidota</taxon>
        <taxon>Bacteroidia</taxon>
        <taxon>Bacteroidales</taxon>
        <taxon>Prevotellaceae</taxon>
        <taxon>Prevotella</taxon>
    </lineage>
</organism>
<accession>A0AAW3FET2</accession>
<evidence type="ECO:0000313" key="2">
    <source>
        <dbReference type="EMBL" id="KGF25857.1"/>
    </source>
</evidence>
<keyword evidence="1" id="KW-1133">Transmembrane helix</keyword>
<keyword evidence="1" id="KW-0472">Membrane</keyword>
<keyword evidence="1" id="KW-0812">Transmembrane</keyword>
<evidence type="ECO:0000256" key="1">
    <source>
        <dbReference type="SAM" id="Phobius"/>
    </source>
</evidence>
<protein>
    <submittedName>
        <fullName evidence="2">Uncharacterized protein</fullName>
    </submittedName>
</protein>
<evidence type="ECO:0000313" key="3">
    <source>
        <dbReference type="Proteomes" id="UP000029533"/>
    </source>
</evidence>
<comment type="caution">
    <text evidence="2">The sequence shown here is derived from an EMBL/GenBank/DDBJ whole genome shotgun (WGS) entry which is preliminary data.</text>
</comment>
<gene>
    <name evidence="2" type="ORF">HMPREF2132_08535</name>
</gene>